<keyword evidence="5 13" id="KW-0812">Transmembrane</keyword>
<feature type="transmembrane region" description="Helical" evidence="13">
    <location>
        <begin position="261"/>
        <end position="280"/>
    </location>
</feature>
<feature type="transmembrane region" description="Helical" evidence="13">
    <location>
        <begin position="178"/>
        <end position="197"/>
    </location>
</feature>
<evidence type="ECO:0000256" key="1">
    <source>
        <dbReference type="ARBA" id="ARBA00002791"/>
    </source>
</evidence>
<evidence type="ECO:0000256" key="5">
    <source>
        <dbReference type="ARBA" id="ARBA00022692"/>
    </source>
</evidence>
<protein>
    <recommendedName>
        <fullName evidence="17">Tumor suppressor candidate 3</fullName>
    </recommendedName>
</protein>
<evidence type="ECO:0000256" key="8">
    <source>
        <dbReference type="ARBA" id="ARBA00022842"/>
    </source>
</evidence>
<dbReference type="PANTHER" id="PTHR12692:SF0">
    <property type="entry name" value="GH11935P"/>
    <property type="match status" value="1"/>
</dbReference>
<organism evidence="15 16">
    <name type="scientific">Phaedon cochleariae</name>
    <name type="common">Mustard beetle</name>
    <dbReference type="NCBI Taxonomy" id="80249"/>
    <lineage>
        <taxon>Eukaryota</taxon>
        <taxon>Metazoa</taxon>
        <taxon>Ecdysozoa</taxon>
        <taxon>Arthropoda</taxon>
        <taxon>Hexapoda</taxon>
        <taxon>Insecta</taxon>
        <taxon>Pterygota</taxon>
        <taxon>Neoptera</taxon>
        <taxon>Endopterygota</taxon>
        <taxon>Coleoptera</taxon>
        <taxon>Polyphaga</taxon>
        <taxon>Cucujiformia</taxon>
        <taxon>Chrysomeloidea</taxon>
        <taxon>Chrysomelidae</taxon>
        <taxon>Chrysomelinae</taxon>
        <taxon>Chrysomelini</taxon>
        <taxon>Phaedon</taxon>
    </lineage>
</organism>
<gene>
    <name evidence="15" type="ORF">PHAECO_LOCUS9179</name>
</gene>
<evidence type="ECO:0000256" key="6">
    <source>
        <dbReference type="ARBA" id="ARBA00022729"/>
    </source>
</evidence>
<evidence type="ECO:0000256" key="12">
    <source>
        <dbReference type="ARBA" id="ARBA00043952"/>
    </source>
</evidence>
<evidence type="ECO:0000256" key="2">
    <source>
        <dbReference type="ARBA" id="ARBA00004477"/>
    </source>
</evidence>
<dbReference type="InterPro" id="IPR021149">
    <property type="entry name" value="OligosaccharylTrfase_OST3/OST6"/>
</dbReference>
<sequence length="326" mass="37146">MRAPWCILAMLLYTFCGVTDTQKRPGTTLAERVQQLTDMSNKRAVLRFNANKFRDFVKATPRNYSVVIMFTAMAPQRQCQVCRHASDEYTIVANSFRYSQSYSNKLFFAVVDFDEGSDVFQMLRLNTAPVFIHFPPKGKPKNADTMDIQRIGFAAETLAKWIAERTDVQIRVFRPPNYSGTLALIVLFGIVAAFLYLRRNNLEFLYNKNMWGMGALFFCFAMTSGQMWNHIRGPPFIHKNQNGQIAYVHGSSQGQFVLETYIVMFLNAAVVLGMILLTEAARGKGDPKKRKIFAVAGLILVSVFFSLLLSVFRTKTQGYPYSFLFK</sequence>
<dbReference type="OrthoDB" id="67566at2759"/>
<evidence type="ECO:0000313" key="15">
    <source>
        <dbReference type="EMBL" id="CAH1169922.1"/>
    </source>
</evidence>
<evidence type="ECO:0000256" key="10">
    <source>
        <dbReference type="ARBA" id="ARBA00023136"/>
    </source>
</evidence>
<feature type="signal peptide" evidence="14">
    <location>
        <begin position="1"/>
        <end position="21"/>
    </location>
</feature>
<dbReference type="Proteomes" id="UP001153737">
    <property type="component" value="Chromosome 5"/>
</dbReference>
<evidence type="ECO:0000256" key="3">
    <source>
        <dbReference type="ARBA" id="ARBA00009561"/>
    </source>
</evidence>
<evidence type="ECO:0000256" key="4">
    <source>
        <dbReference type="ARBA" id="ARBA00022448"/>
    </source>
</evidence>
<keyword evidence="4" id="KW-0813">Transport</keyword>
<keyword evidence="10 13" id="KW-0472">Membrane</keyword>
<comment type="pathway">
    <text evidence="12">Protein modification.</text>
</comment>
<evidence type="ECO:0000256" key="9">
    <source>
        <dbReference type="ARBA" id="ARBA00022989"/>
    </source>
</evidence>
<comment type="subcellular location">
    <subcellularLocation>
        <location evidence="2">Endoplasmic reticulum membrane</location>
        <topology evidence="2">Multi-pass membrane protein</topology>
    </subcellularLocation>
</comment>
<evidence type="ECO:0000256" key="13">
    <source>
        <dbReference type="SAM" id="Phobius"/>
    </source>
</evidence>
<evidence type="ECO:0008006" key="17">
    <source>
        <dbReference type="Google" id="ProtNLM"/>
    </source>
</evidence>
<dbReference type="AlphaFoldDB" id="A0A9P0DM28"/>
<keyword evidence="8" id="KW-0460">Magnesium</keyword>
<dbReference type="GO" id="GO:0018279">
    <property type="term" value="P:protein N-linked glycosylation via asparagine"/>
    <property type="evidence" value="ECO:0007669"/>
    <property type="project" value="TreeGrafter"/>
</dbReference>
<reference evidence="15" key="2">
    <citation type="submission" date="2022-10" db="EMBL/GenBank/DDBJ databases">
        <authorList>
            <consortium name="ENA_rothamsted_submissions"/>
            <consortium name="culmorum"/>
            <person name="King R."/>
        </authorList>
    </citation>
    <scope>NUCLEOTIDE SEQUENCE</scope>
</reference>
<proteinExistence type="inferred from homology"/>
<evidence type="ECO:0000313" key="16">
    <source>
        <dbReference type="Proteomes" id="UP001153737"/>
    </source>
</evidence>
<keyword evidence="7" id="KW-0256">Endoplasmic reticulum</keyword>
<name>A0A9P0DM28_PHACE</name>
<dbReference type="EMBL" id="OU896711">
    <property type="protein sequence ID" value="CAH1169922.1"/>
    <property type="molecule type" value="Genomic_DNA"/>
</dbReference>
<dbReference type="PANTHER" id="PTHR12692">
    <property type="entry name" value="DOLICHYL-DIPHOSPHOOLIGOSACCHARIDE--PROTEIN GLYCOSYLTRANSFERASE-RELATED"/>
    <property type="match status" value="1"/>
</dbReference>
<accession>A0A9P0DM28</accession>
<feature type="transmembrane region" description="Helical" evidence="13">
    <location>
        <begin position="209"/>
        <end position="228"/>
    </location>
</feature>
<keyword evidence="16" id="KW-1185">Reference proteome</keyword>
<comment type="similarity">
    <text evidence="3">Belongs to the OST3/OST6 family.</text>
</comment>
<comment type="function">
    <text evidence="1">Subunit of the oligosaccharyl transferase (OST) complex that catalyzes the initial transfer of a defined glycan (Glc(3)Man(9)GlcNAc(2) in eukaryotes) from the lipid carrier dolichol-pyrophosphate to an asparagine residue within an Asn-X-Ser/Thr consensus motif in nascent polypeptide chains, the first step in protein N-glycosylation. N-glycosylation occurs cotranslationally and the complex associates with the Sec61 complex at the channel-forming translocon complex that mediates protein translocation across the endoplasmic reticulum (ER). All subunits are required for a maximal enzyme activity.</text>
</comment>
<feature type="transmembrane region" description="Helical" evidence="13">
    <location>
        <begin position="292"/>
        <end position="312"/>
    </location>
</feature>
<evidence type="ECO:0000256" key="14">
    <source>
        <dbReference type="SAM" id="SignalP"/>
    </source>
</evidence>
<dbReference type="Pfam" id="PF04756">
    <property type="entry name" value="OST3_OST6"/>
    <property type="match status" value="1"/>
</dbReference>
<dbReference type="GO" id="GO:0008250">
    <property type="term" value="C:oligosaccharyltransferase complex"/>
    <property type="evidence" value="ECO:0007669"/>
    <property type="project" value="TreeGrafter"/>
</dbReference>
<feature type="chain" id="PRO_5040115179" description="Tumor suppressor candidate 3" evidence="14">
    <location>
        <begin position="22"/>
        <end position="326"/>
    </location>
</feature>
<reference evidence="15" key="1">
    <citation type="submission" date="2022-01" db="EMBL/GenBank/DDBJ databases">
        <authorList>
            <person name="King R."/>
        </authorList>
    </citation>
    <scope>NUCLEOTIDE SEQUENCE</scope>
</reference>
<dbReference type="GO" id="GO:0015693">
    <property type="term" value="P:magnesium ion transport"/>
    <property type="evidence" value="ECO:0007669"/>
    <property type="project" value="UniProtKB-ARBA"/>
</dbReference>
<dbReference type="SUPFAM" id="SSF52833">
    <property type="entry name" value="Thioredoxin-like"/>
    <property type="match status" value="1"/>
</dbReference>
<evidence type="ECO:0000256" key="7">
    <source>
        <dbReference type="ARBA" id="ARBA00022824"/>
    </source>
</evidence>
<keyword evidence="6 14" id="KW-0732">Signal</keyword>
<dbReference type="FunFam" id="3.40.30.10:FF:000009">
    <property type="entry name" value="Tumor suppressor candidate 3"/>
    <property type="match status" value="1"/>
</dbReference>
<dbReference type="Gene3D" id="3.40.30.10">
    <property type="entry name" value="Glutaredoxin"/>
    <property type="match status" value="1"/>
</dbReference>
<keyword evidence="11" id="KW-1015">Disulfide bond</keyword>
<dbReference type="InterPro" id="IPR036249">
    <property type="entry name" value="Thioredoxin-like_sf"/>
</dbReference>
<evidence type="ECO:0000256" key="11">
    <source>
        <dbReference type="ARBA" id="ARBA00023157"/>
    </source>
</evidence>
<keyword evidence="9 13" id="KW-1133">Transmembrane helix</keyword>